<protein>
    <submittedName>
        <fullName evidence="2">Uncharacterized protein</fullName>
    </submittedName>
</protein>
<name>A0A1Y5RFH0_9RHOB</name>
<evidence type="ECO:0000256" key="1">
    <source>
        <dbReference type="SAM" id="MobiDB-lite"/>
    </source>
</evidence>
<proteinExistence type="predicted"/>
<reference evidence="2 3" key="1">
    <citation type="submission" date="2017-03" db="EMBL/GenBank/DDBJ databases">
        <authorList>
            <person name="Afonso C.L."/>
            <person name="Miller P.J."/>
            <person name="Scott M.A."/>
            <person name="Spackman E."/>
            <person name="Goraichik I."/>
            <person name="Dimitrov K.M."/>
            <person name="Suarez D.L."/>
            <person name="Swayne D.E."/>
        </authorList>
    </citation>
    <scope>NUCLEOTIDE SEQUENCE [LARGE SCALE GENOMIC DNA]</scope>
    <source>
        <strain evidence="2 3">CECT 8287</strain>
    </source>
</reference>
<feature type="compositionally biased region" description="Basic and acidic residues" evidence="1">
    <location>
        <begin position="21"/>
        <end position="31"/>
    </location>
</feature>
<dbReference type="EMBL" id="FWFL01000001">
    <property type="protein sequence ID" value="SLN15357.1"/>
    <property type="molecule type" value="Genomic_DNA"/>
</dbReference>
<sequence length="134" mass="14909">MSRPRIGAARSPQTSRPGADPVRHRLTDRPNKQTRANRPGRLKLIMHRDSMAIPCQYRCRGQPANAGSCDPDSQTRYTMPLYPLAGQPRLVSWPVHLTIWRTLHAALDAAGTAAYKACMTRILAIIIRITCPAL</sequence>
<feature type="region of interest" description="Disordered" evidence="1">
    <location>
        <begin position="1"/>
        <end position="38"/>
    </location>
</feature>
<accession>A0A1Y5RFH0</accession>
<keyword evidence="3" id="KW-1185">Reference proteome</keyword>
<dbReference type="Proteomes" id="UP000193827">
    <property type="component" value="Unassembled WGS sequence"/>
</dbReference>
<gene>
    <name evidence="2" type="ORF">PEL8287_00653</name>
</gene>
<evidence type="ECO:0000313" key="3">
    <source>
        <dbReference type="Proteomes" id="UP000193827"/>
    </source>
</evidence>
<organism evidence="2 3">
    <name type="scientific">Roseovarius litorisediminis</name>
    <dbReference type="NCBI Taxonomy" id="1312363"/>
    <lineage>
        <taxon>Bacteria</taxon>
        <taxon>Pseudomonadati</taxon>
        <taxon>Pseudomonadota</taxon>
        <taxon>Alphaproteobacteria</taxon>
        <taxon>Rhodobacterales</taxon>
        <taxon>Roseobacteraceae</taxon>
        <taxon>Roseovarius</taxon>
    </lineage>
</organism>
<evidence type="ECO:0000313" key="2">
    <source>
        <dbReference type="EMBL" id="SLN15357.1"/>
    </source>
</evidence>
<dbReference type="AlphaFoldDB" id="A0A1Y5RFH0"/>